<evidence type="ECO:0000256" key="5">
    <source>
        <dbReference type="ARBA" id="ARBA00022759"/>
    </source>
</evidence>
<evidence type="ECO:0000256" key="4">
    <source>
        <dbReference type="ARBA" id="ARBA00022722"/>
    </source>
</evidence>
<feature type="domain" description="Integrase zinc-binding" evidence="10">
    <location>
        <begin position="420"/>
        <end position="475"/>
    </location>
</feature>
<evidence type="ECO:0000259" key="10">
    <source>
        <dbReference type="Pfam" id="PF17921"/>
    </source>
</evidence>
<dbReference type="GO" id="GO:0004519">
    <property type="term" value="F:endonuclease activity"/>
    <property type="evidence" value="ECO:0007669"/>
    <property type="project" value="UniProtKB-KW"/>
</dbReference>
<dbReference type="AlphaFoldDB" id="A0A5B6VMH2"/>
<dbReference type="GO" id="GO:0003964">
    <property type="term" value="F:RNA-directed DNA polymerase activity"/>
    <property type="evidence" value="ECO:0007669"/>
    <property type="project" value="UniProtKB-KW"/>
</dbReference>
<evidence type="ECO:0000256" key="6">
    <source>
        <dbReference type="ARBA" id="ARBA00022801"/>
    </source>
</evidence>
<dbReference type="PANTHER" id="PTHR37984">
    <property type="entry name" value="PROTEIN CBG26694"/>
    <property type="match status" value="1"/>
</dbReference>
<evidence type="ECO:0000313" key="12">
    <source>
        <dbReference type="Proteomes" id="UP000325315"/>
    </source>
</evidence>
<dbReference type="Gene3D" id="3.10.10.10">
    <property type="entry name" value="HIV Type 1 Reverse Transcriptase, subunit A, domain 1"/>
    <property type="match status" value="1"/>
</dbReference>
<evidence type="ECO:0000256" key="7">
    <source>
        <dbReference type="ARBA" id="ARBA00022918"/>
    </source>
</evidence>
<gene>
    <name evidence="11" type="ORF">EPI10_016150</name>
</gene>
<feature type="domain" description="Reverse transcriptase RNase H-like" evidence="9">
    <location>
        <begin position="222"/>
        <end position="319"/>
    </location>
</feature>
<dbReference type="FunFam" id="3.10.10.10:FF:000007">
    <property type="entry name" value="Retrovirus-related Pol polyprotein from transposon 17.6-like Protein"/>
    <property type="match status" value="1"/>
</dbReference>
<dbReference type="InterPro" id="IPR050951">
    <property type="entry name" value="Retrovirus_Pol_polyprotein"/>
</dbReference>
<organism evidence="11 12">
    <name type="scientific">Gossypium australe</name>
    <dbReference type="NCBI Taxonomy" id="47621"/>
    <lineage>
        <taxon>Eukaryota</taxon>
        <taxon>Viridiplantae</taxon>
        <taxon>Streptophyta</taxon>
        <taxon>Embryophyta</taxon>
        <taxon>Tracheophyta</taxon>
        <taxon>Spermatophyta</taxon>
        <taxon>Magnoliopsida</taxon>
        <taxon>eudicotyledons</taxon>
        <taxon>Gunneridae</taxon>
        <taxon>Pentapetalae</taxon>
        <taxon>rosids</taxon>
        <taxon>malvids</taxon>
        <taxon>Malvales</taxon>
        <taxon>Malvaceae</taxon>
        <taxon>Malvoideae</taxon>
        <taxon>Gossypium</taxon>
    </lineage>
</organism>
<dbReference type="InterPro" id="IPR000477">
    <property type="entry name" value="RT_dom"/>
</dbReference>
<protein>
    <submittedName>
        <fullName evidence="11">DNA/RNA polymerases superfamily protein</fullName>
    </submittedName>
</protein>
<accession>A0A5B6VMH2</accession>
<dbReference type="GO" id="GO:0006508">
    <property type="term" value="P:proteolysis"/>
    <property type="evidence" value="ECO:0007669"/>
    <property type="project" value="UniProtKB-KW"/>
</dbReference>
<evidence type="ECO:0000256" key="1">
    <source>
        <dbReference type="ARBA" id="ARBA00022670"/>
    </source>
</evidence>
<dbReference type="Gene3D" id="3.10.20.370">
    <property type="match status" value="1"/>
</dbReference>
<dbReference type="OrthoDB" id="997466at2759"/>
<keyword evidence="5" id="KW-0255">Endonuclease</keyword>
<evidence type="ECO:0000259" key="8">
    <source>
        <dbReference type="Pfam" id="PF00078"/>
    </source>
</evidence>
<dbReference type="Pfam" id="PF17917">
    <property type="entry name" value="RT_RNaseH"/>
    <property type="match status" value="1"/>
</dbReference>
<keyword evidence="12" id="KW-1185">Reference proteome</keyword>
<dbReference type="CDD" id="cd09274">
    <property type="entry name" value="RNase_HI_RT_Ty3"/>
    <property type="match status" value="1"/>
</dbReference>
<dbReference type="Gene3D" id="3.30.70.270">
    <property type="match status" value="3"/>
</dbReference>
<dbReference type="Pfam" id="PF17921">
    <property type="entry name" value="Integrase_H2C2"/>
    <property type="match status" value="1"/>
</dbReference>
<dbReference type="InterPro" id="IPR041373">
    <property type="entry name" value="RT_RNaseH"/>
</dbReference>
<dbReference type="Proteomes" id="UP000325315">
    <property type="component" value="Unassembled WGS sequence"/>
</dbReference>
<keyword evidence="3" id="KW-0548">Nucleotidyltransferase</keyword>
<dbReference type="GO" id="GO:0008233">
    <property type="term" value="F:peptidase activity"/>
    <property type="evidence" value="ECO:0007669"/>
    <property type="project" value="UniProtKB-KW"/>
</dbReference>
<sequence length="496" mass="57413">MHMCLDYRQLNKLTIKNKYPLPRIDDLFDQLKGAAVFSKIDLRSGYHQLKVKEADIHKTAFRTQYGHYKFLVMPFGLTNALAAFMDMMNWSEEEHDAHLRVVLQILREKKLYAKFSKCEFWLREVAFLGHAVSAEGIRVDPRKIEAVLDWKPPKSVAEIRSFLGLAGYYRRFVEGFSSIAAPLNKLLRKEVPFVWTDKQQESFEKLKRVLTKASILIQPEAGKDFLVYCDASHTGLGCVLMQEGKVVTYASRQLRPHEVNYPTHDLELAAVVFALKVWRHYLYGEKSVIFTDHKSLKYPLTQKELNLRQRRWVELLKDYDCSIEYHPRKANVVADALSRKVVSDLRAMFAHLSLYDDGCLLAELQVKPTWLSQVKEKQWVDDVLSARLLQVQNGGLEDYSVNGDGVLCFGGRVCMPEDVELRQKILRESHSCPYAMHPGGSKLYRDLRDQFWWPGLKREVTEFVGKCLTCQQVKAEHQVPSGLLQPVKISQWKWES</sequence>
<dbReference type="InterPro" id="IPR041588">
    <property type="entry name" value="Integrase_H2C2"/>
</dbReference>
<evidence type="ECO:0000313" key="11">
    <source>
        <dbReference type="EMBL" id="KAA3470440.1"/>
    </source>
</evidence>
<keyword evidence="4" id="KW-0540">Nuclease</keyword>
<name>A0A5B6VMH2_9ROSI</name>
<dbReference type="PANTHER" id="PTHR37984:SF5">
    <property type="entry name" value="PROTEIN NYNRIN-LIKE"/>
    <property type="match status" value="1"/>
</dbReference>
<dbReference type="InterPro" id="IPR043502">
    <property type="entry name" value="DNA/RNA_pol_sf"/>
</dbReference>
<dbReference type="InterPro" id="IPR043128">
    <property type="entry name" value="Rev_trsase/Diguanyl_cyclase"/>
</dbReference>
<dbReference type="FunFam" id="3.30.70.270:FF:000020">
    <property type="entry name" value="Transposon Tf2-6 polyprotein-like Protein"/>
    <property type="match status" value="1"/>
</dbReference>
<dbReference type="EMBL" id="SMMG02000006">
    <property type="protein sequence ID" value="KAA3470440.1"/>
    <property type="molecule type" value="Genomic_DNA"/>
</dbReference>
<feature type="domain" description="Reverse transcriptase" evidence="8">
    <location>
        <begin position="3"/>
        <end position="90"/>
    </location>
</feature>
<dbReference type="Pfam" id="PF00078">
    <property type="entry name" value="RVT_1"/>
    <property type="match status" value="1"/>
</dbReference>
<reference evidence="12" key="1">
    <citation type="journal article" date="2019" name="Plant Biotechnol. J.">
        <title>Genome sequencing of the Australian wild diploid species Gossypium australe highlights disease resistance and delayed gland morphogenesis.</title>
        <authorList>
            <person name="Cai Y."/>
            <person name="Cai X."/>
            <person name="Wang Q."/>
            <person name="Wang P."/>
            <person name="Zhang Y."/>
            <person name="Cai C."/>
            <person name="Xu Y."/>
            <person name="Wang K."/>
            <person name="Zhou Z."/>
            <person name="Wang C."/>
            <person name="Geng S."/>
            <person name="Li B."/>
            <person name="Dong Q."/>
            <person name="Hou Y."/>
            <person name="Wang H."/>
            <person name="Ai P."/>
            <person name="Liu Z."/>
            <person name="Yi F."/>
            <person name="Sun M."/>
            <person name="An G."/>
            <person name="Cheng J."/>
            <person name="Zhang Y."/>
            <person name="Shi Q."/>
            <person name="Xie Y."/>
            <person name="Shi X."/>
            <person name="Chang Y."/>
            <person name="Huang F."/>
            <person name="Chen Y."/>
            <person name="Hong S."/>
            <person name="Mi L."/>
            <person name="Sun Q."/>
            <person name="Zhang L."/>
            <person name="Zhou B."/>
            <person name="Peng R."/>
            <person name="Zhang X."/>
            <person name="Liu F."/>
        </authorList>
    </citation>
    <scope>NUCLEOTIDE SEQUENCE [LARGE SCALE GENOMIC DNA]</scope>
    <source>
        <strain evidence="12">cv. PA1801</strain>
    </source>
</reference>
<comment type="caution">
    <text evidence="11">The sequence shown here is derived from an EMBL/GenBank/DDBJ whole genome shotgun (WGS) entry which is preliminary data.</text>
</comment>
<evidence type="ECO:0000256" key="3">
    <source>
        <dbReference type="ARBA" id="ARBA00022695"/>
    </source>
</evidence>
<dbReference type="CDD" id="cd01647">
    <property type="entry name" value="RT_LTR"/>
    <property type="match status" value="1"/>
</dbReference>
<dbReference type="Gene3D" id="1.10.340.70">
    <property type="match status" value="1"/>
</dbReference>
<proteinExistence type="predicted"/>
<dbReference type="SUPFAM" id="SSF56672">
    <property type="entry name" value="DNA/RNA polymerases"/>
    <property type="match status" value="1"/>
</dbReference>
<keyword evidence="7" id="KW-0695">RNA-directed DNA polymerase</keyword>
<evidence type="ECO:0000259" key="9">
    <source>
        <dbReference type="Pfam" id="PF17917"/>
    </source>
</evidence>
<evidence type="ECO:0000256" key="2">
    <source>
        <dbReference type="ARBA" id="ARBA00022679"/>
    </source>
</evidence>
<keyword evidence="2" id="KW-0808">Transferase</keyword>
<dbReference type="FunFam" id="3.10.20.370:FF:000001">
    <property type="entry name" value="Retrovirus-related Pol polyprotein from transposon 17.6-like protein"/>
    <property type="match status" value="1"/>
</dbReference>
<keyword evidence="6" id="KW-0378">Hydrolase</keyword>
<keyword evidence="1" id="KW-0645">Protease</keyword>